<dbReference type="AlphaFoldDB" id="A0A956RPM1"/>
<reference evidence="1" key="2">
    <citation type="journal article" date="2021" name="Microbiome">
        <title>Successional dynamics and alternative stable states in a saline activated sludge microbial community over 9 years.</title>
        <authorList>
            <person name="Wang Y."/>
            <person name="Ye J."/>
            <person name="Ju F."/>
            <person name="Liu L."/>
            <person name="Boyd J.A."/>
            <person name="Deng Y."/>
            <person name="Parks D.H."/>
            <person name="Jiang X."/>
            <person name="Yin X."/>
            <person name="Woodcroft B.J."/>
            <person name="Tyson G.W."/>
            <person name="Hugenholtz P."/>
            <person name="Polz M.F."/>
            <person name="Zhang T."/>
        </authorList>
    </citation>
    <scope>NUCLEOTIDE SEQUENCE</scope>
    <source>
        <strain evidence="1">HKST-UBA01</strain>
    </source>
</reference>
<sequence length="263" mass="28938">MRRRVFFVLSVLVALALVAVILDGNILGQKSQGGPALLFTDGDFEATADGRGLRATEDSGGWYESRRDTKDGRLQLKLSTKTIGGNKTHKAMIKGSAKTNTYLSQRLQAPQDEPFLVAWDIYVRDVEPGANRSCFQMLGDDSIKGKGPNAASAERFVFLGFENAATSGKLNLIAFEGGKNREWSERTVLVRDLEAKRWYTITAAVDPARKTYQVSVDGVTAQPVSVRAFETKKAGVVRKLTHISFASWNDGPGTFYVDNVRRL</sequence>
<accession>A0A956RPM1</accession>
<gene>
    <name evidence="1" type="ORF">KC729_07730</name>
</gene>
<dbReference type="Gene3D" id="2.60.120.200">
    <property type="match status" value="1"/>
</dbReference>
<dbReference type="EMBL" id="JAGQHR010000189">
    <property type="protein sequence ID" value="MCA9727557.1"/>
    <property type="molecule type" value="Genomic_DNA"/>
</dbReference>
<organism evidence="1 2">
    <name type="scientific">Eiseniibacteriota bacterium</name>
    <dbReference type="NCBI Taxonomy" id="2212470"/>
    <lineage>
        <taxon>Bacteria</taxon>
        <taxon>Candidatus Eiseniibacteriota</taxon>
    </lineage>
</organism>
<proteinExistence type="predicted"/>
<reference evidence="1" key="1">
    <citation type="submission" date="2020-04" db="EMBL/GenBank/DDBJ databases">
        <authorList>
            <person name="Zhang T."/>
        </authorList>
    </citation>
    <scope>NUCLEOTIDE SEQUENCE</scope>
    <source>
        <strain evidence="1">HKST-UBA01</strain>
    </source>
</reference>
<evidence type="ECO:0000313" key="1">
    <source>
        <dbReference type="EMBL" id="MCA9727557.1"/>
    </source>
</evidence>
<name>A0A956RPM1_UNCEI</name>
<protein>
    <submittedName>
        <fullName evidence="1">Uncharacterized protein</fullName>
    </submittedName>
</protein>
<comment type="caution">
    <text evidence="1">The sequence shown here is derived from an EMBL/GenBank/DDBJ whole genome shotgun (WGS) entry which is preliminary data.</text>
</comment>
<evidence type="ECO:0000313" key="2">
    <source>
        <dbReference type="Proteomes" id="UP000697710"/>
    </source>
</evidence>
<dbReference type="Proteomes" id="UP000697710">
    <property type="component" value="Unassembled WGS sequence"/>
</dbReference>